<organism evidence="2">
    <name type="scientific">bioreactor metagenome</name>
    <dbReference type="NCBI Taxonomy" id="1076179"/>
    <lineage>
        <taxon>unclassified sequences</taxon>
        <taxon>metagenomes</taxon>
        <taxon>ecological metagenomes</taxon>
    </lineage>
</organism>
<name>A0A645CRW0_9ZZZZ</name>
<dbReference type="InterPro" id="IPR001296">
    <property type="entry name" value="Glyco_trans_1"/>
</dbReference>
<dbReference type="Gene3D" id="3.40.50.2000">
    <property type="entry name" value="Glycogen Phosphorylase B"/>
    <property type="match status" value="1"/>
</dbReference>
<evidence type="ECO:0000259" key="1">
    <source>
        <dbReference type="Pfam" id="PF00534"/>
    </source>
</evidence>
<gene>
    <name evidence="2" type="ORF">SDC9_126690</name>
</gene>
<sequence length="106" mass="11792">MQHADIFVLTSDFEAYPMVVCESLACQTPVVCTDFPAAHEMISDGIDGYVVEKNDEAFYRVLSDLLSSKDKLDKMKSNCNFDANGIAKSHLSQLLTVSEDGMENEY</sequence>
<accession>A0A645CRW0</accession>
<dbReference type="AlphaFoldDB" id="A0A645CRW0"/>
<comment type="caution">
    <text evidence="2">The sequence shown here is derived from an EMBL/GenBank/DDBJ whole genome shotgun (WGS) entry which is preliminary data.</text>
</comment>
<dbReference type="GO" id="GO:0016757">
    <property type="term" value="F:glycosyltransferase activity"/>
    <property type="evidence" value="ECO:0007669"/>
    <property type="project" value="InterPro"/>
</dbReference>
<protein>
    <recommendedName>
        <fullName evidence="1">Glycosyl transferase family 1 domain-containing protein</fullName>
    </recommendedName>
</protein>
<evidence type="ECO:0000313" key="2">
    <source>
        <dbReference type="EMBL" id="MPM79651.1"/>
    </source>
</evidence>
<dbReference type="EMBL" id="VSSQ01029494">
    <property type="protein sequence ID" value="MPM79651.1"/>
    <property type="molecule type" value="Genomic_DNA"/>
</dbReference>
<proteinExistence type="predicted"/>
<dbReference type="SUPFAM" id="SSF53756">
    <property type="entry name" value="UDP-Glycosyltransferase/glycogen phosphorylase"/>
    <property type="match status" value="1"/>
</dbReference>
<reference evidence="2" key="1">
    <citation type="submission" date="2019-08" db="EMBL/GenBank/DDBJ databases">
        <authorList>
            <person name="Kucharzyk K."/>
            <person name="Murdoch R.W."/>
            <person name="Higgins S."/>
            <person name="Loffler F."/>
        </authorList>
    </citation>
    <scope>NUCLEOTIDE SEQUENCE</scope>
</reference>
<feature type="domain" description="Glycosyl transferase family 1" evidence="1">
    <location>
        <begin position="1"/>
        <end position="78"/>
    </location>
</feature>
<dbReference type="PANTHER" id="PTHR12526:SF630">
    <property type="entry name" value="GLYCOSYLTRANSFERASE"/>
    <property type="match status" value="1"/>
</dbReference>
<dbReference type="PANTHER" id="PTHR12526">
    <property type="entry name" value="GLYCOSYLTRANSFERASE"/>
    <property type="match status" value="1"/>
</dbReference>
<dbReference type="Pfam" id="PF00534">
    <property type="entry name" value="Glycos_transf_1"/>
    <property type="match status" value="1"/>
</dbReference>